<sequence>MDWQETLRRLDADLAAGRITYAEHVKRRDQLLAEAASRRPAGDPDSTIKIRVEERPVSFFTPQQDRAPSLDGVSVFADARKPRRTGAWVVALVAVLAVVAGGVWWFAGGRAAESEASSAPPTSTSAAAPAAIPPLPGKPGEHGPALDVDEAVRLKLLAADEADVLDGNGVDEILFSGSISGNTSFAVLVARTDSVERADRVADGLVGYLVGAGYTETPEQHLTRTSPQNTVLRAVYRSGEAVVRVGAARAGAEAPTAELAQVLADVRAAFPER</sequence>
<keyword evidence="2" id="KW-0472">Membrane</keyword>
<organism evidence="3 4">
    <name type="scientific">Saccharothrix xinjiangensis</name>
    <dbReference type="NCBI Taxonomy" id="204798"/>
    <lineage>
        <taxon>Bacteria</taxon>
        <taxon>Bacillati</taxon>
        <taxon>Actinomycetota</taxon>
        <taxon>Actinomycetes</taxon>
        <taxon>Pseudonocardiales</taxon>
        <taxon>Pseudonocardiaceae</taxon>
        <taxon>Saccharothrix</taxon>
    </lineage>
</organism>
<evidence type="ECO:0000256" key="2">
    <source>
        <dbReference type="SAM" id="Phobius"/>
    </source>
</evidence>
<dbReference type="EMBL" id="JBHSJB010000023">
    <property type="protein sequence ID" value="MFC5056639.1"/>
    <property type="molecule type" value="Genomic_DNA"/>
</dbReference>
<keyword evidence="4" id="KW-1185">Reference proteome</keyword>
<evidence type="ECO:0000313" key="4">
    <source>
        <dbReference type="Proteomes" id="UP001595833"/>
    </source>
</evidence>
<evidence type="ECO:0000256" key="1">
    <source>
        <dbReference type="SAM" id="MobiDB-lite"/>
    </source>
</evidence>
<protein>
    <submittedName>
        <fullName evidence="3">Uncharacterized protein</fullName>
    </submittedName>
</protein>
<accession>A0ABV9Y5K8</accession>
<keyword evidence="2" id="KW-0812">Transmembrane</keyword>
<dbReference type="Proteomes" id="UP001595833">
    <property type="component" value="Unassembled WGS sequence"/>
</dbReference>
<keyword evidence="2" id="KW-1133">Transmembrane helix</keyword>
<name>A0ABV9Y5K8_9PSEU</name>
<proteinExistence type="predicted"/>
<feature type="transmembrane region" description="Helical" evidence="2">
    <location>
        <begin position="87"/>
        <end position="107"/>
    </location>
</feature>
<comment type="caution">
    <text evidence="3">The sequence shown here is derived from an EMBL/GenBank/DDBJ whole genome shotgun (WGS) entry which is preliminary data.</text>
</comment>
<evidence type="ECO:0000313" key="3">
    <source>
        <dbReference type="EMBL" id="MFC5056639.1"/>
    </source>
</evidence>
<feature type="region of interest" description="Disordered" evidence="1">
    <location>
        <begin position="114"/>
        <end position="144"/>
    </location>
</feature>
<gene>
    <name evidence="3" type="ORF">ACFPFM_23180</name>
</gene>
<feature type="compositionally biased region" description="Low complexity" evidence="1">
    <location>
        <begin position="114"/>
        <end position="130"/>
    </location>
</feature>
<reference evidence="4" key="1">
    <citation type="journal article" date="2019" name="Int. J. Syst. Evol. Microbiol.">
        <title>The Global Catalogue of Microorganisms (GCM) 10K type strain sequencing project: providing services to taxonomists for standard genome sequencing and annotation.</title>
        <authorList>
            <consortium name="The Broad Institute Genomics Platform"/>
            <consortium name="The Broad Institute Genome Sequencing Center for Infectious Disease"/>
            <person name="Wu L."/>
            <person name="Ma J."/>
        </authorList>
    </citation>
    <scope>NUCLEOTIDE SEQUENCE [LARGE SCALE GENOMIC DNA]</scope>
    <source>
        <strain evidence="4">KCTC 12848</strain>
    </source>
</reference>
<dbReference type="RefSeq" id="WP_344034381.1">
    <property type="nucleotide sequence ID" value="NZ_BAAAKE010000001.1"/>
</dbReference>